<name>A0A822ZHL8_NELNU</name>
<dbReference type="InterPro" id="IPR039537">
    <property type="entry name" value="Retrotran_Ty1/copia-like"/>
</dbReference>
<dbReference type="InterPro" id="IPR036397">
    <property type="entry name" value="RNaseH_sf"/>
</dbReference>
<dbReference type="PANTHER" id="PTHR42648">
    <property type="entry name" value="TRANSPOSASE, PUTATIVE-RELATED"/>
    <property type="match status" value="1"/>
</dbReference>
<sequence length="278" mass="31024">MVEKLLGHSIKIFQSDEGDEFKKFKNYLSEVGIVLRFNCPHTHAQNEVPERKHRQRLALTTYLVNWLPSPSLCHKSPFEILFGNCPDYDFLKVFGFRITKEYHCFHVPIGRINASCDVVFNESSFSYEDMKDSPTISSSMDTFSILGPPPCVFPSQPTTDVVAPPLHLPRAPHTDVDPPCAPHTAPGTTINDAIVQPDSSTITIVPTPSNELHDVIDVSSTTSTHGMQSRSKSSVYKPNPQYSFSVTSLPEEEPSSYSIASRDSQWHAAMSDEFHALL</sequence>
<gene>
    <name evidence="1" type="ORF">HUJ06_001165</name>
</gene>
<evidence type="ECO:0000313" key="1">
    <source>
        <dbReference type="EMBL" id="DAD42935.1"/>
    </source>
</evidence>
<dbReference type="PANTHER" id="PTHR42648:SF26">
    <property type="entry name" value="INTEGRASE CATALYTIC DOMAIN-CONTAINING PROTEIN"/>
    <property type="match status" value="1"/>
</dbReference>
<dbReference type="GO" id="GO:0003676">
    <property type="term" value="F:nucleic acid binding"/>
    <property type="evidence" value="ECO:0007669"/>
    <property type="project" value="InterPro"/>
</dbReference>
<dbReference type="Proteomes" id="UP000607653">
    <property type="component" value="Unassembled WGS sequence"/>
</dbReference>
<keyword evidence="2" id="KW-1185">Reference proteome</keyword>
<proteinExistence type="predicted"/>
<reference evidence="1 2" key="1">
    <citation type="journal article" date="2020" name="Mol. Biol. Evol.">
        <title>Distinct Expression and Methylation Patterns for Genes with Different Fates following a Single Whole-Genome Duplication in Flowering Plants.</title>
        <authorList>
            <person name="Shi T."/>
            <person name="Rahmani R.S."/>
            <person name="Gugger P.F."/>
            <person name="Wang M."/>
            <person name="Li H."/>
            <person name="Zhang Y."/>
            <person name="Li Z."/>
            <person name="Wang Q."/>
            <person name="Van de Peer Y."/>
            <person name="Marchal K."/>
            <person name="Chen J."/>
        </authorList>
    </citation>
    <scope>NUCLEOTIDE SEQUENCE [LARGE SCALE GENOMIC DNA]</scope>
    <source>
        <tissue evidence="1">Leaf</tissue>
    </source>
</reference>
<evidence type="ECO:0000313" key="2">
    <source>
        <dbReference type="Proteomes" id="UP000607653"/>
    </source>
</evidence>
<accession>A0A822ZHL8</accession>
<comment type="caution">
    <text evidence="1">The sequence shown here is derived from an EMBL/GenBank/DDBJ whole genome shotgun (WGS) entry which is preliminary data.</text>
</comment>
<protein>
    <recommendedName>
        <fullName evidence="3">Integrase catalytic domain-containing protein</fullName>
    </recommendedName>
</protein>
<dbReference type="EMBL" id="DUZY01000006">
    <property type="protein sequence ID" value="DAD42935.1"/>
    <property type="molecule type" value="Genomic_DNA"/>
</dbReference>
<dbReference type="InterPro" id="IPR012337">
    <property type="entry name" value="RNaseH-like_sf"/>
</dbReference>
<organism evidence="1 2">
    <name type="scientific">Nelumbo nucifera</name>
    <name type="common">Sacred lotus</name>
    <dbReference type="NCBI Taxonomy" id="4432"/>
    <lineage>
        <taxon>Eukaryota</taxon>
        <taxon>Viridiplantae</taxon>
        <taxon>Streptophyta</taxon>
        <taxon>Embryophyta</taxon>
        <taxon>Tracheophyta</taxon>
        <taxon>Spermatophyta</taxon>
        <taxon>Magnoliopsida</taxon>
        <taxon>Proteales</taxon>
        <taxon>Nelumbonaceae</taxon>
        <taxon>Nelumbo</taxon>
    </lineage>
</organism>
<dbReference type="AlphaFoldDB" id="A0A822ZHL8"/>
<dbReference type="Gene3D" id="3.30.420.10">
    <property type="entry name" value="Ribonuclease H-like superfamily/Ribonuclease H"/>
    <property type="match status" value="1"/>
</dbReference>
<dbReference type="SUPFAM" id="SSF53098">
    <property type="entry name" value="Ribonuclease H-like"/>
    <property type="match status" value="1"/>
</dbReference>
<evidence type="ECO:0008006" key="3">
    <source>
        <dbReference type="Google" id="ProtNLM"/>
    </source>
</evidence>